<evidence type="ECO:0000256" key="3">
    <source>
        <dbReference type="ARBA" id="ARBA00048782"/>
    </source>
</evidence>
<comment type="function">
    <text evidence="4">Has an important function as a repair enzyme for proteins that have been inactivated by oxidation. Catalyzes the reversible oxidation-reduction of methionine sulfoxide in proteins to methionine.</text>
</comment>
<dbReference type="Proteomes" id="UP000198555">
    <property type="component" value="Unassembled WGS sequence"/>
</dbReference>
<dbReference type="HAMAP" id="MF_01401">
    <property type="entry name" value="MsrA"/>
    <property type="match status" value="1"/>
</dbReference>
<dbReference type="InterPro" id="IPR002569">
    <property type="entry name" value="Met_Sox_Rdtase_MsrA_dom"/>
</dbReference>
<dbReference type="PANTHER" id="PTHR43774">
    <property type="entry name" value="PEPTIDE METHIONINE SULFOXIDE REDUCTASE"/>
    <property type="match status" value="1"/>
</dbReference>
<organism evidence="6 7">
    <name type="scientific">Epilithonimonas hominis</name>
    <dbReference type="NCBI Taxonomy" id="420404"/>
    <lineage>
        <taxon>Bacteria</taxon>
        <taxon>Pseudomonadati</taxon>
        <taxon>Bacteroidota</taxon>
        <taxon>Flavobacteriia</taxon>
        <taxon>Flavobacteriales</taxon>
        <taxon>Weeksellaceae</taxon>
        <taxon>Chryseobacterium group</taxon>
        <taxon>Epilithonimonas</taxon>
    </lineage>
</organism>
<dbReference type="EMBL" id="FNWX01000014">
    <property type="protein sequence ID" value="SEH59846.1"/>
    <property type="molecule type" value="Genomic_DNA"/>
</dbReference>
<dbReference type="PANTHER" id="PTHR43774:SF1">
    <property type="entry name" value="PEPTIDE METHIONINE SULFOXIDE REDUCTASE MSRA 2"/>
    <property type="match status" value="1"/>
</dbReference>
<feature type="domain" description="Peptide methionine sulphoxide reductase MsrA" evidence="5">
    <location>
        <begin position="52"/>
        <end position="203"/>
    </location>
</feature>
<evidence type="ECO:0000313" key="7">
    <source>
        <dbReference type="Proteomes" id="UP000198555"/>
    </source>
</evidence>
<dbReference type="Gene3D" id="3.30.1060.10">
    <property type="entry name" value="Peptide methionine sulphoxide reductase MsrA"/>
    <property type="match status" value="1"/>
</dbReference>
<dbReference type="SUPFAM" id="SSF55068">
    <property type="entry name" value="Peptide methionine sulfoxide reductase"/>
    <property type="match status" value="1"/>
</dbReference>
<dbReference type="NCBIfam" id="TIGR00401">
    <property type="entry name" value="msrA"/>
    <property type="match status" value="1"/>
</dbReference>
<proteinExistence type="inferred from homology"/>
<feature type="active site" evidence="4">
    <location>
        <position position="58"/>
    </location>
</feature>
<protein>
    <recommendedName>
        <fullName evidence="4">Peptide methionine sulfoxide reductase MsrA</fullName>
        <shortName evidence="4">Protein-methionine-S-oxide reductase</shortName>
        <ecNumber evidence="4">1.8.4.11</ecNumber>
    </recommendedName>
    <alternativeName>
        <fullName evidence="4">Peptide-methionine (S)-S-oxide reductase</fullName>
        <shortName evidence="4">Peptide Met(O) reductase</shortName>
    </alternativeName>
</protein>
<evidence type="ECO:0000256" key="1">
    <source>
        <dbReference type="ARBA" id="ARBA00023002"/>
    </source>
</evidence>
<evidence type="ECO:0000313" key="6">
    <source>
        <dbReference type="EMBL" id="SEH59846.1"/>
    </source>
</evidence>
<dbReference type="STRING" id="420404.SAMN05421793_11429"/>
<reference evidence="7" key="1">
    <citation type="submission" date="2016-10" db="EMBL/GenBank/DDBJ databases">
        <authorList>
            <person name="Varghese N."/>
            <person name="Submissions S."/>
        </authorList>
    </citation>
    <scope>NUCLEOTIDE SEQUENCE [LARGE SCALE GENOMIC DNA]</scope>
    <source>
        <strain evidence="7">DSM 19326</strain>
    </source>
</reference>
<comment type="similarity">
    <text evidence="4">Belongs to the MsrA Met sulfoxide reductase family.</text>
</comment>
<dbReference type="GO" id="GO:0033744">
    <property type="term" value="F:L-methionine:thioredoxin-disulfide S-oxidoreductase activity"/>
    <property type="evidence" value="ECO:0007669"/>
    <property type="project" value="RHEA"/>
</dbReference>
<name>A0A1H6JLD0_9FLAO</name>
<keyword evidence="7" id="KW-1185">Reference proteome</keyword>
<dbReference type="EC" id="1.8.4.11" evidence="4"/>
<sequence length="230" mass="26336">MGITKSQRIFFLNMTRYLFIILCFFLINCNGQEKQSKPLTNQKMDKNNLEYATLAGGCFWCVESCFHMLKGVDSVVSGYSGGHKDNPTYEEVCTGTTGHAEVVQIAFDPKIISFKQLLEVFWFLHNPTTLNRQGEDIGTQYRSAIFYHSENQKLEAEESMEASEAKQEWNGKYVTEIVPFKKFWAAETYHQGYYNANPTQPYCSAVVGPKIQKFKKHFGELGWLNEKAGN</sequence>
<comment type="catalytic activity">
    <reaction evidence="3 4">
        <text>[thioredoxin]-disulfide + L-methionine + H2O = L-methionine (S)-S-oxide + [thioredoxin]-dithiol</text>
        <dbReference type="Rhea" id="RHEA:19993"/>
        <dbReference type="Rhea" id="RHEA-COMP:10698"/>
        <dbReference type="Rhea" id="RHEA-COMP:10700"/>
        <dbReference type="ChEBI" id="CHEBI:15377"/>
        <dbReference type="ChEBI" id="CHEBI:29950"/>
        <dbReference type="ChEBI" id="CHEBI:50058"/>
        <dbReference type="ChEBI" id="CHEBI:57844"/>
        <dbReference type="ChEBI" id="CHEBI:58772"/>
        <dbReference type="EC" id="1.8.4.11"/>
    </reaction>
</comment>
<evidence type="ECO:0000259" key="5">
    <source>
        <dbReference type="Pfam" id="PF01625"/>
    </source>
</evidence>
<comment type="catalytic activity">
    <reaction evidence="2 4">
        <text>L-methionyl-[protein] + [thioredoxin]-disulfide + H2O = L-methionyl-(S)-S-oxide-[protein] + [thioredoxin]-dithiol</text>
        <dbReference type="Rhea" id="RHEA:14217"/>
        <dbReference type="Rhea" id="RHEA-COMP:10698"/>
        <dbReference type="Rhea" id="RHEA-COMP:10700"/>
        <dbReference type="Rhea" id="RHEA-COMP:12313"/>
        <dbReference type="Rhea" id="RHEA-COMP:12315"/>
        <dbReference type="ChEBI" id="CHEBI:15377"/>
        <dbReference type="ChEBI" id="CHEBI:16044"/>
        <dbReference type="ChEBI" id="CHEBI:29950"/>
        <dbReference type="ChEBI" id="CHEBI:44120"/>
        <dbReference type="ChEBI" id="CHEBI:50058"/>
        <dbReference type="EC" id="1.8.4.11"/>
    </reaction>
</comment>
<dbReference type="InterPro" id="IPR036509">
    <property type="entry name" value="Met_Sox_Rdtase_MsrA_sf"/>
</dbReference>
<dbReference type="AlphaFoldDB" id="A0A1H6JLD0"/>
<dbReference type="Pfam" id="PF01625">
    <property type="entry name" value="PMSR"/>
    <property type="match status" value="1"/>
</dbReference>
<keyword evidence="1 4" id="KW-0560">Oxidoreductase</keyword>
<gene>
    <name evidence="4" type="primary">msrA</name>
    <name evidence="6" type="ORF">SAMN05421793_11429</name>
</gene>
<dbReference type="GO" id="GO:0008113">
    <property type="term" value="F:peptide-methionine (S)-S-oxide reductase activity"/>
    <property type="evidence" value="ECO:0007669"/>
    <property type="project" value="UniProtKB-UniRule"/>
</dbReference>
<evidence type="ECO:0000256" key="4">
    <source>
        <dbReference type="HAMAP-Rule" id="MF_01401"/>
    </source>
</evidence>
<accession>A0A1H6JLD0</accession>
<evidence type="ECO:0000256" key="2">
    <source>
        <dbReference type="ARBA" id="ARBA00047806"/>
    </source>
</evidence>